<dbReference type="Pfam" id="PF23867">
    <property type="entry name" value="Mmc1_N"/>
    <property type="match status" value="1"/>
</dbReference>
<accession>A0A8H7AJG3</accession>
<dbReference type="PANTHER" id="PTHR38644:SF1">
    <property type="entry name" value="EXPRESSED PROTEIN"/>
    <property type="match status" value="1"/>
</dbReference>
<evidence type="ECO:0000313" key="2">
    <source>
        <dbReference type="EMBL" id="KAF7510228.1"/>
    </source>
</evidence>
<name>A0A8H7AJG3_9EURO</name>
<dbReference type="PANTHER" id="PTHR38644">
    <property type="entry name" value="EXPRESSED PROTEIN"/>
    <property type="match status" value="1"/>
</dbReference>
<evidence type="ECO:0000259" key="1">
    <source>
        <dbReference type="Pfam" id="PF23868"/>
    </source>
</evidence>
<evidence type="ECO:0000313" key="3">
    <source>
        <dbReference type="Proteomes" id="UP000606974"/>
    </source>
</evidence>
<dbReference type="EMBL" id="JAACFV010000032">
    <property type="protein sequence ID" value="KAF7510228.1"/>
    <property type="molecule type" value="Genomic_DNA"/>
</dbReference>
<reference evidence="2" key="1">
    <citation type="submission" date="2020-02" db="EMBL/GenBank/DDBJ databases">
        <authorList>
            <person name="Palmer J.M."/>
        </authorList>
    </citation>
    <scope>NUCLEOTIDE SEQUENCE</scope>
    <source>
        <strain evidence="2">EPUS1.4</strain>
        <tissue evidence="2">Thallus</tissue>
    </source>
</reference>
<keyword evidence="3" id="KW-1185">Reference proteome</keyword>
<dbReference type="InterPro" id="IPR056196">
    <property type="entry name" value="Mmc1_C"/>
</dbReference>
<comment type="caution">
    <text evidence="2">The sequence shown here is derived from an EMBL/GenBank/DDBJ whole genome shotgun (WGS) entry which is preliminary data.</text>
</comment>
<feature type="domain" description="Mmc1 C-terminal" evidence="1">
    <location>
        <begin position="378"/>
        <end position="615"/>
    </location>
</feature>
<gene>
    <name evidence="2" type="ORF">GJ744_006924</name>
</gene>
<dbReference type="Proteomes" id="UP000606974">
    <property type="component" value="Unassembled WGS sequence"/>
</dbReference>
<dbReference type="OrthoDB" id="5319015at2759"/>
<dbReference type="Pfam" id="PF23868">
    <property type="entry name" value="Mmc1_C"/>
    <property type="match status" value="1"/>
</dbReference>
<protein>
    <recommendedName>
        <fullName evidence="1">Mmc1 C-terminal domain-containing protein</fullName>
    </recommendedName>
</protein>
<dbReference type="AlphaFoldDB" id="A0A8H7AJG3"/>
<sequence>MPPAFSSGSSSKLRRIIATHPYCPACSTWLSRPARSGNALHRVKNRVESTLASATAVNATKSIPPKNRDLHQALNELRKKAPGQVNLTRLQLAIQGLESERPTARIALLGVNVPVTPRRLIRLLLADASKPQHDWEARILGEESLQNQDLIVRFGTPQNKALQPASSLLPVLFIPAPVLQNQGIEILISSVKVRDASTGLNGDTLSDVLLSPTIGTPASAAGRQSLISQPVHRAAIVAHGLDELVSIAGLLAKTKFQSRSERRLVDIVLNLEEGVKSSALRIIKVDAAKAEEGLQTVRTDLAKALEFQKVWTESGMPGLSRWLASSSAESSVGLSPLLRDLIASLLEATDANIATQAQEARIAAQSKAMTPETRLSLENAISIFSQQGHAELQSGLAAAWSSRNWRKLAFWKLFWRVDDVPLVVADLVTTAWLPRTERAVYELTGRFKQAGVSLPSSSSSTMSSPLQTRAIPIQVDVKEKASSPVNGSLILASTTSTESVSTSLLPPSRAETKTGSVPYRTSSLASTISTSRQTFISTAITSLSSSAQQIVLRALTITGVSASLSALSFLSITNGSIYESATVLALGTAYALRRMQREWEAQCKDLEHGLMDEGRSVLKQTEEHMRRLVNDASQVVEDEAEVRARREAIEAVEKAKLALAKST</sequence>
<organism evidence="2 3">
    <name type="scientific">Endocarpon pusillum</name>
    <dbReference type="NCBI Taxonomy" id="364733"/>
    <lineage>
        <taxon>Eukaryota</taxon>
        <taxon>Fungi</taxon>
        <taxon>Dikarya</taxon>
        <taxon>Ascomycota</taxon>
        <taxon>Pezizomycotina</taxon>
        <taxon>Eurotiomycetes</taxon>
        <taxon>Chaetothyriomycetidae</taxon>
        <taxon>Verrucariales</taxon>
        <taxon>Verrucariaceae</taxon>
        <taxon>Endocarpon</taxon>
    </lineage>
</organism>
<proteinExistence type="predicted"/>